<dbReference type="PANTHER" id="PTHR23407:SF1">
    <property type="entry name" value="5-FORMYLTETRAHYDROFOLATE CYCLO-LIGASE"/>
    <property type="match status" value="1"/>
</dbReference>
<evidence type="ECO:0000313" key="7">
    <source>
        <dbReference type="EMBL" id="HIR46818.1"/>
    </source>
</evidence>
<keyword evidence="3 4" id="KW-0067">ATP-binding</keyword>
<name>A0A9D1AMA0_9FIRM</name>
<evidence type="ECO:0000256" key="2">
    <source>
        <dbReference type="ARBA" id="ARBA00022741"/>
    </source>
</evidence>
<feature type="binding site" evidence="4">
    <location>
        <begin position="12"/>
        <end position="16"/>
    </location>
    <ligand>
        <name>ATP</name>
        <dbReference type="ChEBI" id="CHEBI:30616"/>
    </ligand>
</feature>
<comment type="caution">
    <text evidence="7">The sequence shown here is derived from an EMBL/GenBank/DDBJ whole genome shotgun (WGS) entry which is preliminary data.</text>
</comment>
<accession>A0A9D1AMA0</accession>
<dbReference type="InterPro" id="IPR002698">
    <property type="entry name" value="FTHF_cligase"/>
</dbReference>
<dbReference type="InterPro" id="IPR037171">
    <property type="entry name" value="NagB/RpiA_transferase-like"/>
</dbReference>
<comment type="cofactor">
    <cofactor evidence="5">
        <name>Mg(2+)</name>
        <dbReference type="ChEBI" id="CHEBI:18420"/>
    </cofactor>
</comment>
<comment type="catalytic activity">
    <reaction evidence="5">
        <text>(6S)-5-formyl-5,6,7,8-tetrahydrofolate + ATP = (6R)-5,10-methenyltetrahydrofolate + ADP + phosphate</text>
        <dbReference type="Rhea" id="RHEA:10488"/>
        <dbReference type="ChEBI" id="CHEBI:30616"/>
        <dbReference type="ChEBI" id="CHEBI:43474"/>
        <dbReference type="ChEBI" id="CHEBI:57455"/>
        <dbReference type="ChEBI" id="CHEBI:57457"/>
        <dbReference type="ChEBI" id="CHEBI:456216"/>
        <dbReference type="EC" id="6.3.3.2"/>
    </reaction>
</comment>
<comment type="similarity">
    <text evidence="1 5">Belongs to the 5-formyltetrahydrofolate cyclo-ligase family.</text>
</comment>
<keyword evidence="2 4" id="KW-0547">Nucleotide-binding</keyword>
<dbReference type="GO" id="GO:0005524">
    <property type="term" value="F:ATP binding"/>
    <property type="evidence" value="ECO:0007669"/>
    <property type="project" value="UniProtKB-KW"/>
</dbReference>
<reference evidence="7" key="2">
    <citation type="journal article" date="2021" name="PeerJ">
        <title>Extensive microbial diversity within the chicken gut microbiome revealed by metagenomics and culture.</title>
        <authorList>
            <person name="Gilroy R."/>
            <person name="Ravi A."/>
            <person name="Getino M."/>
            <person name="Pursley I."/>
            <person name="Horton D.L."/>
            <person name="Alikhan N.F."/>
            <person name="Baker D."/>
            <person name="Gharbi K."/>
            <person name="Hall N."/>
            <person name="Watson M."/>
            <person name="Adriaenssens E.M."/>
            <person name="Foster-Nyarko E."/>
            <person name="Jarju S."/>
            <person name="Secka A."/>
            <person name="Antonio M."/>
            <person name="Oren A."/>
            <person name="Chaudhuri R.R."/>
            <person name="La Ragione R."/>
            <person name="Hildebrand F."/>
            <person name="Pallen M.J."/>
        </authorList>
    </citation>
    <scope>NUCLEOTIDE SEQUENCE</scope>
    <source>
        <strain evidence="7">ChiSxjej1B13-7958</strain>
    </source>
</reference>
<organism evidence="7 8">
    <name type="scientific">Candidatus Caccousia avicola</name>
    <dbReference type="NCBI Taxonomy" id="2840721"/>
    <lineage>
        <taxon>Bacteria</taxon>
        <taxon>Bacillati</taxon>
        <taxon>Bacillota</taxon>
        <taxon>Clostridia</taxon>
        <taxon>Eubacteriales</taxon>
        <taxon>Oscillospiraceae</taxon>
        <taxon>Oscillospiraceae incertae sedis</taxon>
        <taxon>Candidatus Caccousia</taxon>
    </lineage>
</organism>
<proteinExistence type="inferred from homology"/>
<feature type="region of interest" description="Disordered" evidence="6">
    <location>
        <begin position="197"/>
        <end position="217"/>
    </location>
</feature>
<dbReference type="GO" id="GO:0046872">
    <property type="term" value="F:metal ion binding"/>
    <property type="evidence" value="ECO:0007669"/>
    <property type="project" value="UniProtKB-KW"/>
</dbReference>
<evidence type="ECO:0000313" key="8">
    <source>
        <dbReference type="Proteomes" id="UP000824242"/>
    </source>
</evidence>
<evidence type="ECO:0000256" key="4">
    <source>
        <dbReference type="PIRSR" id="PIRSR006806-1"/>
    </source>
</evidence>
<dbReference type="GO" id="GO:0009396">
    <property type="term" value="P:folic acid-containing compound biosynthetic process"/>
    <property type="evidence" value="ECO:0007669"/>
    <property type="project" value="TreeGrafter"/>
</dbReference>
<evidence type="ECO:0000256" key="6">
    <source>
        <dbReference type="SAM" id="MobiDB-lite"/>
    </source>
</evidence>
<dbReference type="NCBIfam" id="TIGR02727">
    <property type="entry name" value="MTHFS_bact"/>
    <property type="match status" value="1"/>
</dbReference>
<evidence type="ECO:0000256" key="3">
    <source>
        <dbReference type="ARBA" id="ARBA00022840"/>
    </source>
</evidence>
<keyword evidence="5" id="KW-0479">Metal-binding</keyword>
<dbReference type="GO" id="GO:0030272">
    <property type="term" value="F:5-formyltetrahydrofolate cyclo-ligase activity"/>
    <property type="evidence" value="ECO:0007669"/>
    <property type="project" value="UniProtKB-EC"/>
</dbReference>
<dbReference type="EC" id="6.3.3.2" evidence="5"/>
<protein>
    <recommendedName>
        <fullName evidence="5">5-formyltetrahydrofolate cyclo-ligase</fullName>
        <ecNumber evidence="5">6.3.3.2</ecNumber>
    </recommendedName>
</protein>
<feature type="binding site" evidence="4">
    <location>
        <position position="63"/>
    </location>
    <ligand>
        <name>substrate</name>
    </ligand>
</feature>
<dbReference type="EMBL" id="DVGZ01000041">
    <property type="protein sequence ID" value="HIR46818.1"/>
    <property type="molecule type" value="Genomic_DNA"/>
</dbReference>
<evidence type="ECO:0000256" key="5">
    <source>
        <dbReference type="RuleBase" id="RU361279"/>
    </source>
</evidence>
<dbReference type="SUPFAM" id="SSF100950">
    <property type="entry name" value="NagB/RpiA/CoA transferase-like"/>
    <property type="match status" value="1"/>
</dbReference>
<keyword evidence="5" id="KW-0460">Magnesium</keyword>
<dbReference type="InterPro" id="IPR024185">
    <property type="entry name" value="FTHF_cligase-like_sf"/>
</dbReference>
<dbReference type="Gene3D" id="3.40.50.10420">
    <property type="entry name" value="NagB/RpiA/CoA transferase-like"/>
    <property type="match status" value="1"/>
</dbReference>
<gene>
    <name evidence="7" type="ORF">IAB89_04025</name>
</gene>
<dbReference type="Pfam" id="PF01812">
    <property type="entry name" value="5-FTHF_cyc-lig"/>
    <property type="match status" value="1"/>
</dbReference>
<reference evidence="7" key="1">
    <citation type="submission" date="2020-10" db="EMBL/GenBank/DDBJ databases">
        <authorList>
            <person name="Gilroy R."/>
        </authorList>
    </citation>
    <scope>NUCLEOTIDE SEQUENCE</scope>
    <source>
        <strain evidence="7">ChiSxjej1B13-7958</strain>
    </source>
</reference>
<dbReference type="GO" id="GO:0035999">
    <property type="term" value="P:tetrahydrofolate interconversion"/>
    <property type="evidence" value="ECO:0007669"/>
    <property type="project" value="TreeGrafter"/>
</dbReference>
<evidence type="ECO:0000256" key="1">
    <source>
        <dbReference type="ARBA" id="ARBA00010638"/>
    </source>
</evidence>
<feature type="binding site" evidence="4">
    <location>
        <begin position="142"/>
        <end position="150"/>
    </location>
    <ligand>
        <name>ATP</name>
        <dbReference type="ChEBI" id="CHEBI:30616"/>
    </ligand>
</feature>
<sequence>MRTRNVNIKELKNSLRLHSRSFRESMEENRKKKADASIFRRLTSLREYAQARWIYTYVSKPIEVDTIALIRRALADEKHVAVPRCVPGTREMEFYEIRSLEELEPGAFGVLEPVPGRSRLVQEDTGGLCVVPGLSFDSEGYRLGYGKGYYDRFLSRFRGVTVGACYSGCVRRMLPHGYFDRPVDILVTERCIRNISKPAVRPHPGNGGNRKHERKQS</sequence>
<dbReference type="PIRSF" id="PIRSF006806">
    <property type="entry name" value="FTHF_cligase"/>
    <property type="match status" value="1"/>
</dbReference>
<dbReference type="PANTHER" id="PTHR23407">
    <property type="entry name" value="ATPASE INHIBITOR/5-FORMYLTETRAHYDROFOLATE CYCLO-LIGASE"/>
    <property type="match status" value="1"/>
</dbReference>
<dbReference type="AlphaFoldDB" id="A0A9D1AMA0"/>
<dbReference type="Proteomes" id="UP000824242">
    <property type="component" value="Unassembled WGS sequence"/>
</dbReference>
<feature type="binding site" evidence="4">
    <location>
        <position position="58"/>
    </location>
    <ligand>
        <name>substrate</name>
    </ligand>
</feature>
<keyword evidence="7" id="KW-0436">Ligase</keyword>